<dbReference type="Proteomes" id="UP001151699">
    <property type="component" value="Chromosome X"/>
</dbReference>
<feature type="non-terminal residue" evidence="5">
    <location>
        <position position="410"/>
    </location>
</feature>
<feature type="compositionally biased region" description="Low complexity" evidence="3">
    <location>
        <begin position="313"/>
        <end position="329"/>
    </location>
</feature>
<feature type="region of interest" description="Disordered" evidence="3">
    <location>
        <begin position="313"/>
        <end position="338"/>
    </location>
</feature>
<protein>
    <submittedName>
        <fullName evidence="5">Venom allergen 5</fullName>
    </submittedName>
</protein>
<accession>A0A9Q0MWA6</accession>
<evidence type="ECO:0000256" key="2">
    <source>
        <dbReference type="ARBA" id="ARBA00022525"/>
    </source>
</evidence>
<dbReference type="CDD" id="cd05380">
    <property type="entry name" value="CAP_euk"/>
    <property type="match status" value="1"/>
</dbReference>
<reference evidence="5" key="1">
    <citation type="submission" date="2022-07" db="EMBL/GenBank/DDBJ databases">
        <authorList>
            <person name="Trinca V."/>
            <person name="Uliana J.V.C."/>
            <person name="Torres T.T."/>
            <person name="Ward R.J."/>
            <person name="Monesi N."/>
        </authorList>
    </citation>
    <scope>NUCLEOTIDE SEQUENCE</scope>
    <source>
        <strain evidence="5">HSMRA1968</strain>
        <tissue evidence="5">Whole embryos</tissue>
    </source>
</reference>
<dbReference type="FunFam" id="3.40.33.10:FF:000022">
    <property type="entry name" value="peptidase inhibitor 15"/>
    <property type="match status" value="1"/>
</dbReference>
<keyword evidence="6" id="KW-1185">Reference proteome</keyword>
<dbReference type="PRINTS" id="PR00837">
    <property type="entry name" value="V5TPXLIKE"/>
</dbReference>
<dbReference type="Gene3D" id="3.40.33.10">
    <property type="entry name" value="CAP"/>
    <property type="match status" value="1"/>
</dbReference>
<evidence type="ECO:0000259" key="4">
    <source>
        <dbReference type="SMART" id="SM00198"/>
    </source>
</evidence>
<keyword evidence="2" id="KW-0964">Secreted</keyword>
<dbReference type="InterPro" id="IPR002413">
    <property type="entry name" value="V5_allergen-like"/>
</dbReference>
<dbReference type="SMART" id="SM00198">
    <property type="entry name" value="SCP"/>
    <property type="match status" value="1"/>
</dbReference>
<dbReference type="EMBL" id="WJQU01000003">
    <property type="protein sequence ID" value="KAJ6639157.1"/>
    <property type="molecule type" value="Genomic_DNA"/>
</dbReference>
<feature type="domain" description="SCP" evidence="4">
    <location>
        <begin position="50"/>
        <end position="202"/>
    </location>
</feature>
<name>A0A9Q0MWA6_9DIPT</name>
<evidence type="ECO:0000256" key="1">
    <source>
        <dbReference type="ARBA" id="ARBA00004613"/>
    </source>
</evidence>
<sequence length="410" mass="47098">VVSFVWRSIIVSGTMDFGASKHWIVILLMLIKTSMACRGGTLIRTGVTLEERTQILESHNRLRSSVAQGRIPNQPGAENMREMVWDEELALKAQQWANQCTFQHDPSRYLDRFTMGQNLAIIWSTIPLANDDGDFPSRIQNWFNEVRKYAWGAQWSPATGHYSQLVWGDTNLIGCGFSYYRDSRRFNKLWVCNYGPGGNVVGSAPYEAGRPACQNYGMQPSSRYSGLCSSYGTTSSTGYNPQSNYISQNTYTFKTETFNAPTYQVQNPIKSAFQQPYKTFVQPVANTISNGFSFGKSVFDRFKDVVKPVSSQPQQYHQTQAYQPQHYQTSSYQPTSNYQQTNTFQQPAYQHQSYQHPQSPQTYQQSTILVFLSANSALKMILLILNVRKFQEIKLRYQKHENMFKYFKNF</sequence>
<dbReference type="InterPro" id="IPR014044">
    <property type="entry name" value="CAP_dom"/>
</dbReference>
<evidence type="ECO:0000256" key="3">
    <source>
        <dbReference type="SAM" id="MobiDB-lite"/>
    </source>
</evidence>
<dbReference type="PROSITE" id="PS01009">
    <property type="entry name" value="CRISP_1"/>
    <property type="match status" value="1"/>
</dbReference>
<dbReference type="OrthoDB" id="43654at2759"/>
<comment type="caution">
    <text evidence="5">The sequence shown here is derived from an EMBL/GenBank/DDBJ whole genome shotgun (WGS) entry which is preliminary data.</text>
</comment>
<dbReference type="GO" id="GO:0005576">
    <property type="term" value="C:extracellular region"/>
    <property type="evidence" value="ECO:0007669"/>
    <property type="project" value="UniProtKB-SubCell"/>
</dbReference>
<dbReference type="InterPro" id="IPR001283">
    <property type="entry name" value="CRISP-related"/>
</dbReference>
<dbReference type="PRINTS" id="PR00838">
    <property type="entry name" value="V5ALLERGEN"/>
</dbReference>
<dbReference type="AlphaFoldDB" id="A0A9Q0MWA6"/>
<dbReference type="PANTHER" id="PTHR10334">
    <property type="entry name" value="CYSTEINE-RICH SECRETORY PROTEIN-RELATED"/>
    <property type="match status" value="1"/>
</dbReference>
<evidence type="ECO:0000313" key="6">
    <source>
        <dbReference type="Proteomes" id="UP001151699"/>
    </source>
</evidence>
<gene>
    <name evidence="5" type="primary">VA5</name>
    <name evidence="5" type="ORF">Bhyg_11897</name>
</gene>
<proteinExistence type="predicted"/>
<dbReference type="InterPro" id="IPR035940">
    <property type="entry name" value="CAP_sf"/>
</dbReference>
<comment type="subcellular location">
    <subcellularLocation>
        <location evidence="1">Secreted</location>
    </subcellularLocation>
</comment>
<dbReference type="InterPro" id="IPR018244">
    <property type="entry name" value="Allrgn_V5/Tpx1_CS"/>
</dbReference>
<dbReference type="SUPFAM" id="SSF55797">
    <property type="entry name" value="PR-1-like"/>
    <property type="match status" value="1"/>
</dbReference>
<organism evidence="5 6">
    <name type="scientific">Pseudolycoriella hygida</name>
    <dbReference type="NCBI Taxonomy" id="35572"/>
    <lineage>
        <taxon>Eukaryota</taxon>
        <taxon>Metazoa</taxon>
        <taxon>Ecdysozoa</taxon>
        <taxon>Arthropoda</taxon>
        <taxon>Hexapoda</taxon>
        <taxon>Insecta</taxon>
        <taxon>Pterygota</taxon>
        <taxon>Neoptera</taxon>
        <taxon>Endopterygota</taxon>
        <taxon>Diptera</taxon>
        <taxon>Nematocera</taxon>
        <taxon>Sciaroidea</taxon>
        <taxon>Sciaridae</taxon>
        <taxon>Pseudolycoriella</taxon>
    </lineage>
</organism>
<dbReference type="Pfam" id="PF00188">
    <property type="entry name" value="CAP"/>
    <property type="match status" value="1"/>
</dbReference>
<evidence type="ECO:0000313" key="5">
    <source>
        <dbReference type="EMBL" id="KAJ6639157.1"/>
    </source>
</evidence>